<accession>A0A7S0GDE6</accession>
<reference evidence="1" key="1">
    <citation type="submission" date="2021-01" db="EMBL/GenBank/DDBJ databases">
        <authorList>
            <person name="Corre E."/>
            <person name="Pelletier E."/>
            <person name="Niang G."/>
            <person name="Scheremetjew M."/>
            <person name="Finn R."/>
            <person name="Kale V."/>
            <person name="Holt S."/>
            <person name="Cochrane G."/>
            <person name="Meng A."/>
            <person name="Brown T."/>
            <person name="Cohen L."/>
        </authorList>
    </citation>
    <scope>NUCLEOTIDE SEQUENCE</scope>
    <source>
        <strain evidence="1">CCAP1064/1</strain>
    </source>
</reference>
<dbReference type="AlphaFoldDB" id="A0A7S0GDE6"/>
<gene>
    <name evidence="1" type="ORF">PINE0816_LOCUS9629</name>
</gene>
<evidence type="ECO:0000313" key="1">
    <source>
        <dbReference type="EMBL" id="CAD8413498.1"/>
    </source>
</evidence>
<organism evidence="1">
    <name type="scientific">Proboscia inermis</name>
    <dbReference type="NCBI Taxonomy" id="420281"/>
    <lineage>
        <taxon>Eukaryota</taxon>
        <taxon>Sar</taxon>
        <taxon>Stramenopiles</taxon>
        <taxon>Ochrophyta</taxon>
        <taxon>Bacillariophyta</taxon>
        <taxon>Coscinodiscophyceae</taxon>
        <taxon>Rhizosoleniophycidae</taxon>
        <taxon>Rhizosoleniales</taxon>
        <taxon>Rhizosoleniaceae</taxon>
        <taxon>Proboscia</taxon>
    </lineage>
</organism>
<dbReference type="EMBL" id="HBEL01020649">
    <property type="protein sequence ID" value="CAD8413498.1"/>
    <property type="molecule type" value="Transcribed_RNA"/>
</dbReference>
<sequence>MCVFSTPIREREMLWKDVCAACMPDVFKVMGLGVLRHPPPGPKGVTFHDGSPLDRNFRARGESENETQIGAENRAPSKCFEYSRDCAFESFTGGDGSLYPHVGVSIV</sequence>
<protein>
    <submittedName>
        <fullName evidence="1">Uncharacterized protein</fullName>
    </submittedName>
</protein>
<proteinExistence type="predicted"/>
<name>A0A7S0GDE6_9STRA</name>